<name>A0A388ME62_CHABU</name>
<dbReference type="InterPro" id="IPR018473">
    <property type="entry name" value="Hermes_transposase_DNA-db"/>
</dbReference>
<reference evidence="5 6" key="1">
    <citation type="journal article" date="2018" name="Cell">
        <title>The Chara Genome: Secondary Complexity and Implications for Plant Terrestrialization.</title>
        <authorList>
            <person name="Nishiyama T."/>
            <person name="Sakayama H."/>
            <person name="Vries J.D."/>
            <person name="Buschmann H."/>
            <person name="Saint-Marcoux D."/>
            <person name="Ullrich K.K."/>
            <person name="Haas F.B."/>
            <person name="Vanderstraeten L."/>
            <person name="Becker D."/>
            <person name="Lang D."/>
            <person name="Vosolsobe S."/>
            <person name="Rombauts S."/>
            <person name="Wilhelmsson P.K.I."/>
            <person name="Janitza P."/>
            <person name="Kern R."/>
            <person name="Heyl A."/>
            <person name="Rumpler F."/>
            <person name="Villalobos L.I.A.C."/>
            <person name="Clay J.M."/>
            <person name="Skokan R."/>
            <person name="Toyoda A."/>
            <person name="Suzuki Y."/>
            <person name="Kagoshima H."/>
            <person name="Schijlen E."/>
            <person name="Tajeshwar N."/>
            <person name="Catarino B."/>
            <person name="Hetherington A.J."/>
            <person name="Saltykova A."/>
            <person name="Bonnot C."/>
            <person name="Breuninger H."/>
            <person name="Symeonidi A."/>
            <person name="Radhakrishnan G.V."/>
            <person name="Van Nieuwerburgh F."/>
            <person name="Deforce D."/>
            <person name="Chang C."/>
            <person name="Karol K.G."/>
            <person name="Hedrich R."/>
            <person name="Ulvskov P."/>
            <person name="Glockner G."/>
            <person name="Delwiche C.F."/>
            <person name="Petrasek J."/>
            <person name="Van de Peer Y."/>
            <person name="Friml J."/>
            <person name="Beilby M."/>
            <person name="Dolan L."/>
            <person name="Kohara Y."/>
            <person name="Sugano S."/>
            <person name="Fujiyama A."/>
            <person name="Delaux P.-M."/>
            <person name="Quint M."/>
            <person name="TheiBen G."/>
            <person name="Hagemann M."/>
            <person name="Harholt J."/>
            <person name="Dunand C."/>
            <person name="Zachgo S."/>
            <person name="Langdale J."/>
            <person name="Maumus F."/>
            <person name="Straeten D.V.D."/>
            <person name="Gould S.B."/>
            <person name="Rensing S.A."/>
        </authorList>
    </citation>
    <scope>NUCLEOTIDE SEQUENCE [LARGE SCALE GENOMIC DNA]</scope>
    <source>
        <strain evidence="5 6">S276</strain>
    </source>
</reference>
<proteinExistence type="predicted"/>
<dbReference type="PANTHER" id="PTHR46169">
    <property type="entry name" value="DNA REPLICATION-RELATED ELEMENT FACTOR, ISOFORM A"/>
    <property type="match status" value="1"/>
</dbReference>
<dbReference type="Pfam" id="PF10683">
    <property type="entry name" value="DBD_Tnp_Hermes"/>
    <property type="match status" value="1"/>
</dbReference>
<keyword evidence="6" id="KW-1185">Reference proteome</keyword>
<feature type="domain" description="Hermes trasposase DNA-binding" evidence="4">
    <location>
        <begin position="79"/>
        <end position="134"/>
    </location>
</feature>
<dbReference type="Pfam" id="PF05699">
    <property type="entry name" value="Dimer_Tnp_hAT"/>
    <property type="match status" value="1"/>
</dbReference>
<evidence type="ECO:0000256" key="2">
    <source>
        <dbReference type="SAM" id="SignalP"/>
    </source>
</evidence>
<sequence length="496" mass="56012">MEMFLRFGNLLVMCVLLMVLPYGSTTAHMWPAKPALESMRIAPHTGQALCDNTLVARSRKEQASCAYLRLPQSPHWLKKNRMAKKTAMWCCKDLRPFNVVADEGFIDVVQEAYDMGAAVGKAMQMGKVIPVPNTVKRRVLATASSAREKNSLSKTLKQENVTRWNSLLISLNSVLDSYDEVTAVLARLANTNRQANKQFLITQIDKNSLAELTRFLKWFQIATLRLEQYLEPTLHLVAFERSALMEYCKPCHEPYNGEDADGNKFTIPSDSEDIIAIKMLTKDVLQEKWIVEDLHIAAALLDPQQKDRLDRFGFSEGQIERGKNCLIEIMQNVKDTSAEASEQPAAAEGKRPAKRRKKAPTREVPDELTLCGTDEDEDEELPIASMRPLTLIQRVKELEFYFGLKLTKDEKKKFDILVWWKVKGTVAKNAEDQLLITPPPIMARAARAILCVPASSSKSECNFSDAGNTVTKKRNQLNPFVVDSVLFVRSNYDVLN</sequence>
<dbReference type="InterPro" id="IPR052717">
    <property type="entry name" value="Vacuolar_transposase_reg"/>
</dbReference>
<dbReference type="Gramene" id="GBG92772">
    <property type="protein sequence ID" value="GBG92772"/>
    <property type="gene ID" value="CBR_g57015"/>
</dbReference>
<comment type="caution">
    <text evidence="5">The sequence shown here is derived from an EMBL/GenBank/DDBJ whole genome shotgun (WGS) entry which is preliminary data.</text>
</comment>
<evidence type="ECO:0000256" key="1">
    <source>
        <dbReference type="SAM" id="MobiDB-lite"/>
    </source>
</evidence>
<feature type="signal peptide" evidence="2">
    <location>
        <begin position="1"/>
        <end position="27"/>
    </location>
</feature>
<dbReference type="AlphaFoldDB" id="A0A388ME62"/>
<evidence type="ECO:0000313" key="5">
    <source>
        <dbReference type="EMBL" id="GBG92772.1"/>
    </source>
</evidence>
<dbReference type="Gene3D" id="1.10.10.1070">
    <property type="entry name" value="Zinc finger, BED domain-containing"/>
    <property type="match status" value="1"/>
</dbReference>
<feature type="chain" id="PRO_5017228515" description="HAT C-terminal dimerisation domain-containing protein" evidence="2">
    <location>
        <begin position="28"/>
        <end position="496"/>
    </location>
</feature>
<keyword evidence="2" id="KW-0732">Signal</keyword>
<dbReference type="SUPFAM" id="SSF53098">
    <property type="entry name" value="Ribonuclease H-like"/>
    <property type="match status" value="1"/>
</dbReference>
<dbReference type="PANTHER" id="PTHR46169:SF15">
    <property type="entry name" value="INNER CENTROMERE PROTEIN A-LIKE ISOFORM X1-RELATED"/>
    <property type="match status" value="1"/>
</dbReference>
<dbReference type="GO" id="GO:0006357">
    <property type="term" value="P:regulation of transcription by RNA polymerase II"/>
    <property type="evidence" value="ECO:0007669"/>
    <property type="project" value="TreeGrafter"/>
</dbReference>
<evidence type="ECO:0000259" key="3">
    <source>
        <dbReference type="Pfam" id="PF05699"/>
    </source>
</evidence>
<dbReference type="GO" id="GO:0005634">
    <property type="term" value="C:nucleus"/>
    <property type="evidence" value="ECO:0007669"/>
    <property type="project" value="TreeGrafter"/>
</dbReference>
<dbReference type="InterPro" id="IPR012337">
    <property type="entry name" value="RNaseH-like_sf"/>
</dbReference>
<dbReference type="SUPFAM" id="SSF140996">
    <property type="entry name" value="Hermes dimerisation domain"/>
    <property type="match status" value="1"/>
</dbReference>
<dbReference type="InterPro" id="IPR008906">
    <property type="entry name" value="HATC_C_dom"/>
</dbReference>
<protein>
    <recommendedName>
        <fullName evidence="7">HAT C-terminal dimerisation domain-containing protein</fullName>
    </recommendedName>
</protein>
<evidence type="ECO:0000259" key="4">
    <source>
        <dbReference type="Pfam" id="PF10683"/>
    </source>
</evidence>
<evidence type="ECO:0008006" key="7">
    <source>
        <dbReference type="Google" id="ProtNLM"/>
    </source>
</evidence>
<dbReference type="OrthoDB" id="8845630at2759"/>
<dbReference type="GO" id="GO:0046983">
    <property type="term" value="F:protein dimerization activity"/>
    <property type="evidence" value="ECO:0007669"/>
    <property type="project" value="InterPro"/>
</dbReference>
<accession>A0A388ME62</accession>
<evidence type="ECO:0000313" key="6">
    <source>
        <dbReference type="Proteomes" id="UP000265515"/>
    </source>
</evidence>
<dbReference type="STRING" id="69332.A0A388ME62"/>
<organism evidence="5 6">
    <name type="scientific">Chara braunii</name>
    <name type="common">Braun's stonewort</name>
    <dbReference type="NCBI Taxonomy" id="69332"/>
    <lineage>
        <taxon>Eukaryota</taxon>
        <taxon>Viridiplantae</taxon>
        <taxon>Streptophyta</taxon>
        <taxon>Charophyceae</taxon>
        <taxon>Charales</taxon>
        <taxon>Characeae</taxon>
        <taxon>Chara</taxon>
    </lineage>
</organism>
<feature type="compositionally biased region" description="Low complexity" evidence="1">
    <location>
        <begin position="338"/>
        <end position="347"/>
    </location>
</feature>
<feature type="region of interest" description="Disordered" evidence="1">
    <location>
        <begin position="336"/>
        <end position="363"/>
    </location>
</feature>
<gene>
    <name evidence="5" type="ORF">CBR_g57015</name>
</gene>
<feature type="domain" description="HAT C-terminal dimerisation" evidence="3">
    <location>
        <begin position="397"/>
        <end position="491"/>
    </location>
</feature>
<dbReference type="Proteomes" id="UP000265515">
    <property type="component" value="Unassembled WGS sequence"/>
</dbReference>
<dbReference type="EMBL" id="BFEA01001132">
    <property type="protein sequence ID" value="GBG92772.1"/>
    <property type="molecule type" value="Genomic_DNA"/>
</dbReference>